<protein>
    <recommendedName>
        <fullName evidence="4 14">3-oxoacyl-[acyl-carrier-protein] synthase 2</fullName>
        <ecNumber evidence="3 14">2.3.1.179</ecNumber>
    </recommendedName>
</protein>
<keyword evidence="6 14" id="KW-0808">Transferase</keyword>
<dbReference type="EMBL" id="LOHS01000174">
    <property type="protein sequence ID" value="OAH09802.1"/>
    <property type="molecule type" value="Genomic_DNA"/>
</dbReference>
<evidence type="ECO:0000256" key="9">
    <source>
        <dbReference type="ARBA" id="ARBA00023160"/>
    </source>
</evidence>
<dbReference type="InterPro" id="IPR020841">
    <property type="entry name" value="PKS_Beta-ketoAc_synthase_dom"/>
</dbReference>
<evidence type="ECO:0000256" key="13">
    <source>
        <dbReference type="ARBA" id="ARBA00047659"/>
    </source>
</evidence>
<dbReference type="NCBIfam" id="NF005589">
    <property type="entry name" value="PRK07314.1"/>
    <property type="match status" value="1"/>
</dbReference>
<feature type="active site" description="For beta-ketoacyl synthase activity" evidence="15">
    <location>
        <position position="170"/>
    </location>
</feature>
<comment type="pathway">
    <text evidence="1 14">Lipid metabolism; fatty acid biosynthesis.</text>
</comment>
<dbReference type="FunFam" id="3.40.47.10:FF:000039">
    <property type="entry name" value="3-oxoacyl-[acyl-carrier-protein] synthase 2"/>
    <property type="match status" value="1"/>
</dbReference>
<evidence type="ECO:0000259" key="17">
    <source>
        <dbReference type="PROSITE" id="PS52004"/>
    </source>
</evidence>
<comment type="catalytic activity">
    <reaction evidence="12 14">
        <text>(9Z)-hexadecenoyl-[ACP] + malonyl-[ACP] + H(+) = 3-oxo-(11Z)-octadecenoyl-[ACP] + holo-[ACP] + CO2</text>
        <dbReference type="Rhea" id="RHEA:55040"/>
        <dbReference type="Rhea" id="RHEA-COMP:9623"/>
        <dbReference type="Rhea" id="RHEA-COMP:9685"/>
        <dbReference type="Rhea" id="RHEA-COMP:10800"/>
        <dbReference type="Rhea" id="RHEA-COMP:14074"/>
        <dbReference type="ChEBI" id="CHEBI:15378"/>
        <dbReference type="ChEBI" id="CHEBI:16526"/>
        <dbReference type="ChEBI" id="CHEBI:64479"/>
        <dbReference type="ChEBI" id="CHEBI:78449"/>
        <dbReference type="ChEBI" id="CHEBI:83989"/>
        <dbReference type="ChEBI" id="CHEBI:138538"/>
        <dbReference type="EC" id="2.3.1.179"/>
    </reaction>
</comment>
<evidence type="ECO:0000256" key="7">
    <source>
        <dbReference type="ARBA" id="ARBA00022832"/>
    </source>
</evidence>
<dbReference type="Gene3D" id="3.40.47.10">
    <property type="match status" value="1"/>
</dbReference>
<comment type="similarity">
    <text evidence="2 14 16">Belongs to the thiolase-like superfamily. Beta-ketoacyl-ACP synthases family.</text>
</comment>
<dbReference type="OrthoDB" id="9808669at2"/>
<accession>A0A177HFR3</accession>
<evidence type="ECO:0000256" key="6">
    <source>
        <dbReference type="ARBA" id="ARBA00022679"/>
    </source>
</evidence>
<evidence type="ECO:0000256" key="12">
    <source>
        <dbReference type="ARBA" id="ARBA00047318"/>
    </source>
</evidence>
<dbReference type="PANTHER" id="PTHR11712">
    <property type="entry name" value="POLYKETIDE SYNTHASE-RELATED"/>
    <property type="match status" value="1"/>
</dbReference>
<gene>
    <name evidence="18" type="primary">fabF</name>
    <name evidence="18" type="ORF">STSP_68010</name>
</gene>
<dbReference type="InterPro" id="IPR014031">
    <property type="entry name" value="Ketoacyl_synth_C"/>
</dbReference>
<evidence type="ECO:0000256" key="16">
    <source>
        <dbReference type="RuleBase" id="RU003694"/>
    </source>
</evidence>
<dbReference type="Pfam" id="PF00109">
    <property type="entry name" value="ketoacyl-synt"/>
    <property type="match status" value="1"/>
</dbReference>
<evidence type="ECO:0000256" key="2">
    <source>
        <dbReference type="ARBA" id="ARBA00008467"/>
    </source>
</evidence>
<evidence type="ECO:0000256" key="11">
    <source>
        <dbReference type="ARBA" id="ARBA00024006"/>
    </source>
</evidence>
<evidence type="ECO:0000313" key="19">
    <source>
        <dbReference type="Proteomes" id="UP000077381"/>
    </source>
</evidence>
<evidence type="ECO:0000256" key="4">
    <source>
        <dbReference type="ARBA" id="ARBA00014657"/>
    </source>
</evidence>
<dbReference type="STRING" id="1716141.STSP_68010"/>
<dbReference type="GO" id="GO:0006633">
    <property type="term" value="P:fatty acid biosynthetic process"/>
    <property type="evidence" value="ECO:0007669"/>
    <property type="project" value="UniProtKB-UniRule"/>
</dbReference>
<comment type="caution">
    <text evidence="18">The sequence shown here is derived from an EMBL/GenBank/DDBJ whole genome shotgun (WGS) entry which is preliminary data.</text>
</comment>
<proteinExistence type="inferred from homology"/>
<evidence type="ECO:0000256" key="5">
    <source>
        <dbReference type="ARBA" id="ARBA00022516"/>
    </source>
</evidence>
<name>A0A177HFR3_9ACTN</name>
<comment type="catalytic activity">
    <reaction evidence="13 14">
        <text>a fatty acyl-[ACP] + malonyl-[ACP] + H(+) = a 3-oxoacyl-[ACP] + holo-[ACP] + CO2</text>
        <dbReference type="Rhea" id="RHEA:22836"/>
        <dbReference type="Rhea" id="RHEA-COMP:9623"/>
        <dbReference type="Rhea" id="RHEA-COMP:9685"/>
        <dbReference type="Rhea" id="RHEA-COMP:9916"/>
        <dbReference type="Rhea" id="RHEA-COMP:14125"/>
        <dbReference type="ChEBI" id="CHEBI:15378"/>
        <dbReference type="ChEBI" id="CHEBI:16526"/>
        <dbReference type="ChEBI" id="CHEBI:64479"/>
        <dbReference type="ChEBI" id="CHEBI:78449"/>
        <dbReference type="ChEBI" id="CHEBI:78776"/>
        <dbReference type="ChEBI" id="CHEBI:138651"/>
    </reaction>
</comment>
<dbReference type="InterPro" id="IPR017568">
    <property type="entry name" value="3-oxoacyl-ACP_synth-2"/>
</dbReference>
<organism evidence="18 19">
    <name type="scientific">Streptomyces jeddahensis</name>
    <dbReference type="NCBI Taxonomy" id="1716141"/>
    <lineage>
        <taxon>Bacteria</taxon>
        <taxon>Bacillati</taxon>
        <taxon>Actinomycetota</taxon>
        <taxon>Actinomycetes</taxon>
        <taxon>Kitasatosporales</taxon>
        <taxon>Streptomycetaceae</taxon>
        <taxon>Streptomyces</taxon>
    </lineage>
</organism>
<evidence type="ECO:0000313" key="18">
    <source>
        <dbReference type="EMBL" id="OAH09802.1"/>
    </source>
</evidence>
<evidence type="ECO:0000256" key="8">
    <source>
        <dbReference type="ARBA" id="ARBA00023098"/>
    </source>
</evidence>
<dbReference type="SMART" id="SM00825">
    <property type="entry name" value="PKS_KS"/>
    <property type="match status" value="1"/>
</dbReference>
<evidence type="ECO:0000256" key="14">
    <source>
        <dbReference type="PIRNR" id="PIRNR000447"/>
    </source>
</evidence>
<evidence type="ECO:0000256" key="3">
    <source>
        <dbReference type="ARBA" id="ARBA00012356"/>
    </source>
</evidence>
<dbReference type="GO" id="GO:0004315">
    <property type="term" value="F:3-oxoacyl-[acyl-carrier-protein] synthase activity"/>
    <property type="evidence" value="ECO:0007669"/>
    <property type="project" value="UniProtKB-UniRule"/>
</dbReference>
<dbReference type="PIRSF" id="PIRSF000447">
    <property type="entry name" value="KAS_II"/>
    <property type="match status" value="1"/>
</dbReference>
<evidence type="ECO:0000256" key="1">
    <source>
        <dbReference type="ARBA" id="ARBA00005194"/>
    </source>
</evidence>
<dbReference type="CDD" id="cd00834">
    <property type="entry name" value="KAS_I_II"/>
    <property type="match status" value="1"/>
</dbReference>
<dbReference type="InterPro" id="IPR016039">
    <property type="entry name" value="Thiolase-like"/>
</dbReference>
<reference evidence="18 19" key="1">
    <citation type="submission" date="2015-12" db="EMBL/GenBank/DDBJ databases">
        <title>Genome sequence of Streptomyces sp. G25.</title>
        <authorList>
            <person name="Poehlein A."/>
            <person name="Roettig A."/>
            <person name="Hiessl S."/>
            <person name="Hauschild P."/>
            <person name="Schauer J."/>
            <person name="Madkour M.H."/>
            <person name="Al-Ansari A.M."/>
            <person name="Almakishah N.H."/>
            <person name="Steinbuechel A."/>
            <person name="Daniel R."/>
        </authorList>
    </citation>
    <scope>NUCLEOTIDE SEQUENCE [LARGE SCALE GENOMIC DNA]</scope>
    <source>
        <strain evidence="19">G25(2015)</strain>
    </source>
</reference>
<evidence type="ECO:0000256" key="10">
    <source>
        <dbReference type="ARBA" id="ARBA00023315"/>
    </source>
</evidence>
<dbReference type="AlphaFoldDB" id="A0A177HFR3"/>
<dbReference type="PROSITE" id="PS52004">
    <property type="entry name" value="KS3_2"/>
    <property type="match status" value="1"/>
</dbReference>
<dbReference type="UniPathway" id="UPA00094"/>
<feature type="domain" description="Ketosynthase family 3 (KS3)" evidence="17">
    <location>
        <begin position="5"/>
        <end position="419"/>
    </location>
</feature>
<keyword evidence="9 14" id="KW-0275">Fatty acid biosynthesis</keyword>
<keyword evidence="19" id="KW-1185">Reference proteome</keyword>
<sequence length="423" mass="43465">MSSTNRTVVVTGIGATTPLGGDAASTWEALVAGRSGVGLLEQDWAAELPVRIAAQIAVDPGEIIPRPQARKLDRSAQFALIAAQEAWKDAGFTGKAGEDASVNPDRLGAVIASGIGGVTTLLDQYDVLREKGVRRVSPHTVPMLMPNSPAANVGLEVGARAGVHTPVSACASGAEAIGYAIEMIRTGRADVVVAGGTEAAIHPLPIVAFGNMMAMSKNNDDPQGASRPYDSGRDGFVLGEGAGVIILESEEHAKARGAKIYAEAVGQGISADGHHITQPEPSGNGIAQALQNLLDGTDLKPAEIVHINAHATSTPQGDVAEIKALRKVFGDDVDHMAISGTKSMTGHLLGGAGGVETVASVLALHHRIAPPTINVDNLDPEVNADVVRGEARALPEGRIAALNDSFGFGGHNVVLAFRTPPCA</sequence>
<dbReference type="Pfam" id="PF02801">
    <property type="entry name" value="Ketoacyl-synt_C"/>
    <property type="match status" value="1"/>
</dbReference>
<dbReference type="Proteomes" id="UP000077381">
    <property type="component" value="Unassembled WGS sequence"/>
</dbReference>
<dbReference type="SUPFAM" id="SSF53901">
    <property type="entry name" value="Thiolase-like"/>
    <property type="match status" value="2"/>
</dbReference>
<dbReference type="InterPro" id="IPR000794">
    <property type="entry name" value="Beta-ketoacyl_synthase"/>
</dbReference>
<dbReference type="NCBIfam" id="TIGR03150">
    <property type="entry name" value="fabF"/>
    <property type="match status" value="1"/>
</dbReference>
<dbReference type="InterPro" id="IPR014030">
    <property type="entry name" value="Ketoacyl_synth_N"/>
</dbReference>
<comment type="function">
    <text evidence="11 14">Involved in the type II fatty acid elongation cycle. Catalyzes the elongation of a wide range of acyl-ACP by the addition of two carbons from malonyl-ACP to an acyl acceptor. Can efficiently catalyze the conversion of palmitoleoyl-ACP (cis-hexadec-9-enoyl-ACP) to cis-vaccenoyl-ACP (cis-octadec-11-enoyl-ACP), an essential step in the thermal regulation of fatty acid composition.</text>
</comment>
<dbReference type="GO" id="GO:0005829">
    <property type="term" value="C:cytosol"/>
    <property type="evidence" value="ECO:0007669"/>
    <property type="project" value="TreeGrafter"/>
</dbReference>
<dbReference type="RefSeq" id="WP_067284764.1">
    <property type="nucleotide sequence ID" value="NZ_LOHS01000174.1"/>
</dbReference>
<keyword evidence="10 14" id="KW-0012">Acyltransferase</keyword>
<evidence type="ECO:0000256" key="15">
    <source>
        <dbReference type="PIRSR" id="PIRSR000447-1"/>
    </source>
</evidence>
<dbReference type="PANTHER" id="PTHR11712:SF336">
    <property type="entry name" value="3-OXOACYL-[ACYL-CARRIER-PROTEIN] SYNTHASE, MITOCHONDRIAL"/>
    <property type="match status" value="1"/>
</dbReference>
<keyword evidence="5 14" id="KW-0444">Lipid biosynthesis</keyword>
<dbReference type="EC" id="2.3.1.179" evidence="3 14"/>
<dbReference type="PATRIC" id="fig|1716141.3.peg.7194"/>
<keyword evidence="7" id="KW-0276">Fatty acid metabolism</keyword>
<keyword evidence="8" id="KW-0443">Lipid metabolism</keyword>